<dbReference type="PANTHER" id="PTHR43808:SF17">
    <property type="entry name" value="PEPTIDASE M20"/>
    <property type="match status" value="1"/>
</dbReference>
<dbReference type="SUPFAM" id="SSF53187">
    <property type="entry name" value="Zn-dependent exopeptidases"/>
    <property type="match status" value="1"/>
</dbReference>
<accession>A0A540VLY6</accession>
<evidence type="ECO:0000313" key="7">
    <source>
        <dbReference type="Proteomes" id="UP000317371"/>
    </source>
</evidence>
<dbReference type="AlphaFoldDB" id="A0A540VLY6"/>
<dbReference type="Pfam" id="PF01546">
    <property type="entry name" value="Peptidase_M20"/>
    <property type="match status" value="1"/>
</dbReference>
<evidence type="ECO:0000256" key="4">
    <source>
        <dbReference type="ARBA" id="ARBA00022833"/>
    </source>
</evidence>
<dbReference type="InterPro" id="IPR001261">
    <property type="entry name" value="ArgE/DapE_CS"/>
</dbReference>
<dbReference type="Proteomes" id="UP000317371">
    <property type="component" value="Unassembled WGS sequence"/>
</dbReference>
<keyword evidence="4" id="KW-0862">Zinc</keyword>
<dbReference type="GO" id="GO:0046872">
    <property type="term" value="F:metal ion binding"/>
    <property type="evidence" value="ECO:0007669"/>
    <property type="project" value="UniProtKB-KW"/>
</dbReference>
<keyword evidence="3 6" id="KW-0378">Hydrolase</keyword>
<dbReference type="InterPro" id="IPR002933">
    <property type="entry name" value="Peptidase_M20"/>
</dbReference>
<name>A0A540VLY6_9CHLR</name>
<dbReference type="OrthoDB" id="9783294at2"/>
<dbReference type="EMBL" id="VIGC01000002">
    <property type="protein sequence ID" value="TQE97752.1"/>
    <property type="molecule type" value="Genomic_DNA"/>
</dbReference>
<dbReference type="InterPro" id="IPR050072">
    <property type="entry name" value="Peptidase_M20A"/>
</dbReference>
<dbReference type="PANTHER" id="PTHR43808">
    <property type="entry name" value="ACETYLORNITHINE DEACETYLASE"/>
    <property type="match status" value="1"/>
</dbReference>
<evidence type="ECO:0000256" key="3">
    <source>
        <dbReference type="ARBA" id="ARBA00022801"/>
    </source>
</evidence>
<evidence type="ECO:0000259" key="5">
    <source>
        <dbReference type="Pfam" id="PF07687"/>
    </source>
</evidence>
<dbReference type="RefSeq" id="WP_141608479.1">
    <property type="nucleotide sequence ID" value="NZ_VIGC02000002.1"/>
</dbReference>
<dbReference type="InterPro" id="IPR011650">
    <property type="entry name" value="Peptidase_M20_dimer"/>
</dbReference>
<evidence type="ECO:0000256" key="2">
    <source>
        <dbReference type="ARBA" id="ARBA00022723"/>
    </source>
</evidence>
<comment type="caution">
    <text evidence="6">The sequence shown here is derived from an EMBL/GenBank/DDBJ whole genome shotgun (WGS) entry which is preliminary data.</text>
</comment>
<comment type="cofactor">
    <cofactor evidence="1">
        <name>Zn(2+)</name>
        <dbReference type="ChEBI" id="CHEBI:29105"/>
    </cofactor>
</comment>
<protein>
    <submittedName>
        <fullName evidence="6">M20/M25/M40 family metallo-hydrolase</fullName>
    </submittedName>
</protein>
<dbReference type="PROSITE" id="PS00758">
    <property type="entry name" value="ARGE_DAPE_CPG2_1"/>
    <property type="match status" value="1"/>
</dbReference>
<dbReference type="InParanoid" id="A0A540VLY6"/>
<dbReference type="Pfam" id="PF07687">
    <property type="entry name" value="M20_dimer"/>
    <property type="match status" value="1"/>
</dbReference>
<organism evidence="6 7">
    <name type="scientific">Litorilinea aerophila</name>
    <dbReference type="NCBI Taxonomy" id="1204385"/>
    <lineage>
        <taxon>Bacteria</taxon>
        <taxon>Bacillati</taxon>
        <taxon>Chloroflexota</taxon>
        <taxon>Caldilineae</taxon>
        <taxon>Caldilineales</taxon>
        <taxon>Caldilineaceae</taxon>
        <taxon>Litorilinea</taxon>
    </lineage>
</organism>
<keyword evidence="2" id="KW-0479">Metal-binding</keyword>
<feature type="domain" description="Peptidase M20 dimerisation" evidence="5">
    <location>
        <begin position="188"/>
        <end position="281"/>
    </location>
</feature>
<evidence type="ECO:0000256" key="1">
    <source>
        <dbReference type="ARBA" id="ARBA00001947"/>
    </source>
</evidence>
<dbReference type="SUPFAM" id="SSF55031">
    <property type="entry name" value="Bacterial exopeptidase dimerisation domain"/>
    <property type="match status" value="1"/>
</dbReference>
<dbReference type="GO" id="GO:0016787">
    <property type="term" value="F:hydrolase activity"/>
    <property type="evidence" value="ECO:0007669"/>
    <property type="project" value="UniProtKB-KW"/>
</dbReference>
<proteinExistence type="predicted"/>
<sequence length="398" mass="42698">MHHMLKEPAVRAAVEALARRLDALTQLCIQIQQIPAPTGQEEGRAIWIEARLRALGLADVSRDELHNVLARVPGRAARPALLVSAHTDTVFAMDTDLTVHPDLQAGRLYGPGIGDNSAGVAALLALAQELAALPPPPVDIWLAANSSEEGLGDLRGMRAVVDRLQDRLGACLVLEGMGLGRIVHRALGSRRFRIRVTAPGGHSWSDFGAASAVHVLAHIAADLTRMRVPIAPRTTFNIGRMAGGTSVNTIAQHAALELDIRSEATVTLEATVEQALEIVRRYQTPRWQRRQVQVAVETIGDRPTGEIPAEHPLVVAATQALRQTGHGGRVDLRMSSTDANIPLSRGIPAICVGVTEGGNAHRLEEWIDPALLPRGMQYLLTLTWWAAGWLGGEGTSPG</sequence>
<dbReference type="Gene3D" id="3.40.630.10">
    <property type="entry name" value="Zn peptidases"/>
    <property type="match status" value="1"/>
</dbReference>
<gene>
    <name evidence="6" type="ORF">FKZ61_02475</name>
</gene>
<dbReference type="Gene3D" id="3.30.70.360">
    <property type="match status" value="1"/>
</dbReference>
<evidence type="ECO:0000313" key="6">
    <source>
        <dbReference type="EMBL" id="TQE97752.1"/>
    </source>
</evidence>
<reference evidence="6 7" key="1">
    <citation type="submission" date="2019-06" db="EMBL/GenBank/DDBJ databases">
        <title>Genome sequence of Litorilinea aerophila BAA-2444.</title>
        <authorList>
            <person name="Maclea K.S."/>
            <person name="Maurais E.G."/>
            <person name="Iannazzi L.C."/>
        </authorList>
    </citation>
    <scope>NUCLEOTIDE SEQUENCE [LARGE SCALE GENOMIC DNA]</scope>
    <source>
        <strain evidence="6 7">ATCC BAA-2444</strain>
    </source>
</reference>
<keyword evidence="7" id="KW-1185">Reference proteome</keyword>
<dbReference type="InterPro" id="IPR036264">
    <property type="entry name" value="Bact_exopeptidase_dim_dom"/>
</dbReference>